<accession>A0A7J6JK13</accession>
<proteinExistence type="predicted"/>
<dbReference type="EMBL" id="ANPB02000002">
    <property type="protein sequence ID" value="KAF4490013.1"/>
    <property type="molecule type" value="Genomic_DNA"/>
</dbReference>
<name>A0A7J6JK13_COLFN</name>
<dbReference type="Gene3D" id="3.30.70.100">
    <property type="match status" value="1"/>
</dbReference>
<dbReference type="SUPFAM" id="SSF54909">
    <property type="entry name" value="Dimeric alpha+beta barrel"/>
    <property type="match status" value="1"/>
</dbReference>
<protein>
    <recommendedName>
        <fullName evidence="3">ABM domain-containing protein</fullName>
    </recommendedName>
</protein>
<dbReference type="InterPro" id="IPR011008">
    <property type="entry name" value="Dimeric_a/b-barrel"/>
</dbReference>
<evidence type="ECO:0008006" key="3">
    <source>
        <dbReference type="Google" id="ProtNLM"/>
    </source>
</evidence>
<comment type="caution">
    <text evidence="1">The sequence shown here is derived from an EMBL/GenBank/DDBJ whole genome shotgun (WGS) entry which is preliminary data.</text>
</comment>
<sequence>MAESKSETTFYVTIHLDPENVGKWFEIAQPVFEKIKAEPQLVFFELYRSPDDPGAISWLEKWSESREWLFEIQLKKDYYTDYFAATEPLFVKPREITFLTPVGSPFFHSKS</sequence>
<reference evidence="1 2" key="1">
    <citation type="submission" date="2012-08" db="EMBL/GenBank/DDBJ databases">
        <authorList>
            <person name="Gan P.H.P."/>
            <person name="Ikeda K."/>
            <person name="Irieda H."/>
            <person name="Narusaka M."/>
            <person name="O'Connell R.J."/>
            <person name="Narusaka Y."/>
            <person name="Takano Y."/>
            <person name="Kubo Y."/>
            <person name="Shirasu K."/>
        </authorList>
    </citation>
    <scope>NUCLEOTIDE SEQUENCE [LARGE SCALE GENOMIC DNA]</scope>
    <source>
        <strain evidence="1 2">Nara gc5</strain>
    </source>
</reference>
<dbReference type="GeneID" id="43608729"/>
<evidence type="ECO:0000313" key="2">
    <source>
        <dbReference type="Proteomes" id="UP000011096"/>
    </source>
</evidence>
<gene>
    <name evidence="1" type="ORF">CGGC5_v004393</name>
</gene>
<dbReference type="InParanoid" id="A0A7J6JK13"/>
<organism evidence="1 2">
    <name type="scientific">Colletotrichum fructicola (strain Nara gc5)</name>
    <name type="common">Anthracnose fungus</name>
    <name type="synonym">Colletotrichum gloeosporioides (strain Nara gc5)</name>
    <dbReference type="NCBI Taxonomy" id="1213859"/>
    <lineage>
        <taxon>Eukaryota</taxon>
        <taxon>Fungi</taxon>
        <taxon>Dikarya</taxon>
        <taxon>Ascomycota</taxon>
        <taxon>Pezizomycotina</taxon>
        <taxon>Sordariomycetes</taxon>
        <taxon>Hypocreomycetidae</taxon>
        <taxon>Glomerellales</taxon>
        <taxon>Glomerellaceae</taxon>
        <taxon>Colletotrichum</taxon>
        <taxon>Colletotrichum gloeosporioides species complex</taxon>
    </lineage>
</organism>
<reference evidence="1 2" key="2">
    <citation type="submission" date="2020-04" db="EMBL/GenBank/DDBJ databases">
        <title>Genome sequencing and assembly of multiple isolates from the Colletotrichum gloeosporioides species complex.</title>
        <authorList>
            <person name="Gan P."/>
            <person name="Shirasu K."/>
        </authorList>
    </citation>
    <scope>NUCLEOTIDE SEQUENCE [LARGE SCALE GENOMIC DNA]</scope>
    <source>
        <strain evidence="1 2">Nara gc5</strain>
    </source>
</reference>
<dbReference type="Proteomes" id="UP000011096">
    <property type="component" value="Unassembled WGS sequence"/>
</dbReference>
<keyword evidence="2" id="KW-1185">Reference proteome</keyword>
<dbReference type="AlphaFoldDB" id="A0A7J6JK13"/>
<dbReference type="RefSeq" id="XP_031878855.1">
    <property type="nucleotide sequence ID" value="XM_032024560.1"/>
</dbReference>
<dbReference type="OrthoDB" id="4126315at2759"/>
<evidence type="ECO:0000313" key="1">
    <source>
        <dbReference type="EMBL" id="KAF4490013.1"/>
    </source>
</evidence>